<feature type="chain" id="PRO_5004212990" evidence="2">
    <location>
        <begin position="24"/>
        <end position="305"/>
    </location>
</feature>
<accession>Q2N0C4</accession>
<dbReference type="VEuPathDB" id="FungiDB:KRP22_10727"/>
<evidence type="ECO:0000256" key="2">
    <source>
        <dbReference type="SAM" id="SignalP"/>
    </source>
</evidence>
<evidence type="ECO:0000313" key="3">
    <source>
        <dbReference type="EMBL" id="ABB55956.1"/>
    </source>
</evidence>
<organism evidence="3">
    <name type="scientific">Phytophthora ramorum</name>
    <name type="common">Sudden oak death agent</name>
    <dbReference type="NCBI Taxonomy" id="164328"/>
    <lineage>
        <taxon>Eukaryota</taxon>
        <taxon>Sar</taxon>
        <taxon>Stramenopiles</taxon>
        <taxon>Oomycota</taxon>
        <taxon>Peronosporomycetes</taxon>
        <taxon>Peronosporales</taxon>
        <taxon>Peronosporaceae</taxon>
        <taxon>Phytophthora</taxon>
    </lineage>
</organism>
<reference evidence="3" key="1">
    <citation type="submission" date="2005-09" db="EMBL/GenBank/DDBJ databases">
        <authorList>
            <person name="Jiang R.H.Y."/>
            <person name="Tyler B.M."/>
            <person name="Whisson S.C."/>
            <person name="Hardham A.R."/>
            <person name="Govers F."/>
        </authorList>
    </citation>
    <scope>NUCLEOTIDE SEQUENCE</scope>
    <source>
        <strain evidence="3">UCD-Pr4</strain>
    </source>
</reference>
<feature type="region of interest" description="Disordered" evidence="1">
    <location>
        <begin position="107"/>
        <end position="140"/>
    </location>
</feature>
<dbReference type="SMART" id="SM01187">
    <property type="entry name" value="Elicitin"/>
    <property type="match status" value="2"/>
</dbReference>
<keyword evidence="2" id="KW-0732">Signal</keyword>
<feature type="signal peptide" evidence="2">
    <location>
        <begin position="1"/>
        <end position="23"/>
    </location>
</feature>
<dbReference type="VEuPathDB" id="FungiDB:KRP23_11263"/>
<dbReference type="GO" id="GO:0005576">
    <property type="term" value="C:extracellular region"/>
    <property type="evidence" value="ECO:0007669"/>
    <property type="project" value="InterPro"/>
</dbReference>
<dbReference type="InterPro" id="IPR002200">
    <property type="entry name" value="Elicitin"/>
</dbReference>
<name>Q2N0C4_PHYRM</name>
<protein>
    <submittedName>
        <fullName evidence="3">Elicitin-like protein RAL13J</fullName>
    </submittedName>
</protein>
<dbReference type="AlphaFoldDB" id="Q2N0C4"/>
<sequence length="305" mass="31358">MKNHRATAVLLLSLVLFFSTTNAAECTDSETTYANSVWAAAAATSACAPYVTQTEPVYVNAPCTATDCVTVVEGVAKNLPDCTYSGINNKIEVQNALTSCNGGDTEDAGTLTTDAPASTTATSEVDSGTSTSSSSSLTPSATASIAPISNSSSSLTPASTASTTSCTTTEVTSISNLFNSTAKSAECTADSNINSSSVDISTSCASYCTDRVSDLAEELPDCYYDYMHTNIKAHVLEEIGGCTISVTANVSTTFYPDSASSTASSQASSGELPPNTTIDSASPVCAKPHLLVISTLLWIVMVYQS</sequence>
<feature type="compositionally biased region" description="Low complexity" evidence="1">
    <location>
        <begin position="110"/>
        <end position="140"/>
    </location>
</feature>
<reference evidence="3" key="2">
    <citation type="journal article" date="2006" name="Mol. Biol. Evol.">
        <title>Ancient origin of elicitin gene clusters in Phytophthora genomes.</title>
        <authorList>
            <person name="Jiang R.H."/>
            <person name="Tyler B.M."/>
            <person name="Whisson S.C."/>
            <person name="Hardham A.R."/>
            <person name="Govers F."/>
        </authorList>
    </citation>
    <scope>NUCLEOTIDE SEQUENCE</scope>
    <source>
        <strain evidence="3">UCD-Pr4</strain>
    </source>
</reference>
<evidence type="ECO:0000256" key="1">
    <source>
        <dbReference type="SAM" id="MobiDB-lite"/>
    </source>
</evidence>
<dbReference type="EMBL" id="DQ229201">
    <property type="protein sequence ID" value="ABB55956.1"/>
    <property type="molecule type" value="Genomic_DNA"/>
</dbReference>
<proteinExistence type="predicted"/>